<dbReference type="GO" id="GO:0030246">
    <property type="term" value="F:carbohydrate binding"/>
    <property type="evidence" value="ECO:0007669"/>
    <property type="project" value="InterPro"/>
</dbReference>
<dbReference type="Pfam" id="PF06283">
    <property type="entry name" value="ThuA"/>
    <property type="match status" value="1"/>
</dbReference>
<feature type="domain" description="CBM6" evidence="3">
    <location>
        <begin position="284"/>
        <end position="403"/>
    </location>
</feature>
<dbReference type="Gene3D" id="2.60.120.260">
    <property type="entry name" value="Galactose-binding domain-like"/>
    <property type="match status" value="1"/>
</dbReference>
<dbReference type="SUPFAM" id="SSF52317">
    <property type="entry name" value="Class I glutamine amidotransferase-like"/>
    <property type="match status" value="1"/>
</dbReference>
<evidence type="ECO:0000313" key="4">
    <source>
        <dbReference type="EMBL" id="RAV98524.1"/>
    </source>
</evidence>
<dbReference type="Gene3D" id="2.60.40.10">
    <property type="entry name" value="Immunoglobulins"/>
    <property type="match status" value="1"/>
</dbReference>
<dbReference type="SUPFAM" id="SSF49299">
    <property type="entry name" value="PKD domain"/>
    <property type="match status" value="1"/>
</dbReference>
<dbReference type="SUPFAM" id="SSF50405">
    <property type="entry name" value="Actin-crosslinking proteins"/>
    <property type="match status" value="1"/>
</dbReference>
<evidence type="ECO:0000256" key="1">
    <source>
        <dbReference type="ARBA" id="ARBA00022729"/>
    </source>
</evidence>
<keyword evidence="5" id="KW-1185">Reference proteome</keyword>
<protein>
    <submittedName>
        <fullName evidence="4">Carbohydrate-binding protein</fullName>
    </submittedName>
</protein>
<dbReference type="InterPro" id="IPR005084">
    <property type="entry name" value="CBM6"/>
</dbReference>
<feature type="chain" id="PRO_5016561832" evidence="2">
    <location>
        <begin position="36"/>
        <end position="729"/>
    </location>
</feature>
<evidence type="ECO:0000313" key="5">
    <source>
        <dbReference type="Proteomes" id="UP000251889"/>
    </source>
</evidence>
<keyword evidence="1 2" id="KW-0732">Signal</keyword>
<dbReference type="Proteomes" id="UP000251889">
    <property type="component" value="Unassembled WGS sequence"/>
</dbReference>
<dbReference type="CDD" id="cd04080">
    <property type="entry name" value="CBM6_cellulase-like"/>
    <property type="match status" value="1"/>
</dbReference>
<dbReference type="PROSITE" id="PS51175">
    <property type="entry name" value="CBM6"/>
    <property type="match status" value="1"/>
</dbReference>
<name>A0A364XW07_9BACT</name>
<dbReference type="InterPro" id="IPR013783">
    <property type="entry name" value="Ig-like_fold"/>
</dbReference>
<dbReference type="InterPro" id="IPR029010">
    <property type="entry name" value="ThuA-like"/>
</dbReference>
<dbReference type="Pfam" id="PF03422">
    <property type="entry name" value="CBM_6"/>
    <property type="match status" value="1"/>
</dbReference>
<dbReference type="OrthoDB" id="3296611at2"/>
<dbReference type="CDD" id="cd23342">
    <property type="entry name" value="beta-trefoil_FSCN_ZgPorA-like"/>
    <property type="match status" value="1"/>
</dbReference>
<sequence length="729" mass="78897">MMKFTLCKRSTCAKFAQLTCFVLLLSTILTTHSYAQPRFKVIAFYNGTWDAAHINFVAEARQWFPQMAAQYNFSFESTNNWSLLNTANLAQYQVVMFLDDSPPAAQRPAFEQYMRNGGGWFGFHVCAFNTNPGAWGWYHNQFLGTGAFRTNTWGPTPAILKVEDQTHPSTVRLPQTFTSAVSEWYGWNNDLRNNANIKILASVDPASFPLGTDPNQSWYNGYYPIMWTNRNYKMIYANFGHNDMDYANNVGKSSTFASEIQNRFIIDALLWLGGVTATETPIPGTVQAESFSVMSGVQLEATTDTGGGQNVGYIDAGDWMDYRVNVQAAGSYQVQYRVASQNGGGSIQLRSGTSTLATTAVNATNGWQTWTTVSATVNLAAGAQTLRLHAAAGGFNLNWIQFTSGNTGPTVSITSPVNNASFTPPANINIQATAADANGAVTQVAFYNGTTLLGTDTSSPYSFSWTNVAAGTYTVTARATDNGGATTTSSPITVRVNTPTNAPIGQTITLLGNNGRYVNGMNGTAAMQCNSAAVGTWEKFVVVDAGNGKVALRSMNKYVSSENGAATGITCNRAAIGGWEVFDWIANSNGTISLRGNNGFYVSSENGTKPMTCTRATSGGWEMFTYAITSAAREHTLVEEELKLNIEHDLTLSPNPAKEGARSLTLNFDRAPGDIVVDFRAINGTSLFSQEVSNAAQQVQIGLPPLAKGMYLVKVKGLKQFVVKKYLIE</sequence>
<comment type="caution">
    <text evidence="4">The sequence shown here is derived from an EMBL/GenBank/DDBJ whole genome shotgun (WGS) entry which is preliminary data.</text>
</comment>
<dbReference type="Gene3D" id="3.40.50.880">
    <property type="match status" value="1"/>
</dbReference>
<accession>A0A364XW07</accession>
<dbReference type="InterPro" id="IPR035986">
    <property type="entry name" value="PKD_dom_sf"/>
</dbReference>
<reference evidence="4 5" key="1">
    <citation type="submission" date="2018-06" db="EMBL/GenBank/DDBJ databases">
        <title>Chryseolinea flavus sp. nov., a member of the phylum Bacteroidetes isolated from soil.</title>
        <authorList>
            <person name="Li Y."/>
            <person name="Wang J."/>
        </authorList>
    </citation>
    <scope>NUCLEOTIDE SEQUENCE [LARGE SCALE GENOMIC DNA]</scope>
    <source>
        <strain evidence="4 5">SDU1-6</strain>
    </source>
</reference>
<evidence type="ECO:0000259" key="3">
    <source>
        <dbReference type="PROSITE" id="PS51175"/>
    </source>
</evidence>
<proteinExistence type="predicted"/>
<dbReference type="InterPro" id="IPR006584">
    <property type="entry name" value="Cellulose-bd_IV"/>
</dbReference>
<feature type="signal peptide" evidence="2">
    <location>
        <begin position="1"/>
        <end position="35"/>
    </location>
</feature>
<dbReference type="InterPro" id="IPR008999">
    <property type="entry name" value="Actin-crosslinking"/>
</dbReference>
<dbReference type="InterPro" id="IPR008979">
    <property type="entry name" value="Galactose-bd-like_sf"/>
</dbReference>
<dbReference type="Gene3D" id="2.80.10.50">
    <property type="match status" value="1"/>
</dbReference>
<organism evidence="4 5">
    <name type="scientific">Pseudochryseolinea flava</name>
    <dbReference type="NCBI Taxonomy" id="2059302"/>
    <lineage>
        <taxon>Bacteria</taxon>
        <taxon>Pseudomonadati</taxon>
        <taxon>Bacteroidota</taxon>
        <taxon>Cytophagia</taxon>
        <taxon>Cytophagales</taxon>
        <taxon>Fulvivirgaceae</taxon>
        <taxon>Pseudochryseolinea</taxon>
    </lineage>
</organism>
<evidence type="ECO:0000256" key="2">
    <source>
        <dbReference type="SAM" id="SignalP"/>
    </source>
</evidence>
<dbReference type="EMBL" id="QMFY01000017">
    <property type="protein sequence ID" value="RAV98524.1"/>
    <property type="molecule type" value="Genomic_DNA"/>
</dbReference>
<dbReference type="SUPFAM" id="SSF49785">
    <property type="entry name" value="Galactose-binding domain-like"/>
    <property type="match status" value="1"/>
</dbReference>
<gene>
    <name evidence="4" type="ORF">DQQ10_23690</name>
</gene>
<dbReference type="SMART" id="SM00606">
    <property type="entry name" value="CBD_IV"/>
    <property type="match status" value="1"/>
</dbReference>
<dbReference type="AlphaFoldDB" id="A0A364XW07"/>
<dbReference type="InterPro" id="IPR029062">
    <property type="entry name" value="Class_I_gatase-like"/>
</dbReference>
<dbReference type="Pfam" id="PF17957">
    <property type="entry name" value="Big_7"/>
    <property type="match status" value="1"/>
</dbReference>